<dbReference type="SUPFAM" id="SSF160631">
    <property type="entry name" value="SMI1/KNR4-like"/>
    <property type="match status" value="1"/>
</dbReference>
<accession>A0A6G4A4K0</accession>
<gene>
    <name evidence="3" type="ORF">GK047_25960</name>
</gene>
<evidence type="ECO:0000259" key="2">
    <source>
        <dbReference type="SMART" id="SM00860"/>
    </source>
</evidence>
<dbReference type="Gene3D" id="1.25.10.10">
    <property type="entry name" value="Leucine-rich Repeat Variant"/>
    <property type="match status" value="1"/>
</dbReference>
<evidence type="ECO:0000256" key="1">
    <source>
        <dbReference type="SAM" id="MobiDB-lite"/>
    </source>
</evidence>
<evidence type="ECO:0000313" key="3">
    <source>
        <dbReference type="EMBL" id="NEW09393.1"/>
    </source>
</evidence>
<feature type="compositionally biased region" description="Acidic residues" evidence="1">
    <location>
        <begin position="112"/>
        <end position="123"/>
    </location>
</feature>
<feature type="region of interest" description="Disordered" evidence="1">
    <location>
        <begin position="98"/>
        <end position="125"/>
    </location>
</feature>
<proteinExistence type="predicted"/>
<comment type="caution">
    <text evidence="3">The sequence shown here is derived from an EMBL/GenBank/DDBJ whole genome shotgun (WGS) entry which is preliminary data.</text>
</comment>
<feature type="domain" description="Knr4/Smi1-like" evidence="2">
    <location>
        <begin position="38"/>
        <end position="176"/>
    </location>
</feature>
<dbReference type="Gene3D" id="3.40.1580.10">
    <property type="entry name" value="SMI1/KNR4-like"/>
    <property type="match status" value="1"/>
</dbReference>
<dbReference type="RefSeq" id="WP_163953208.1">
    <property type="nucleotide sequence ID" value="NZ_JAAIKC010000017.1"/>
</dbReference>
<sequence>MRREQLYRIRRKLEQAAKADPECSVFGSRAHKYKLNEPLSLAELRRFEQAHGIALPESYASFVTELGNGGAGPYYGIHPLGAKQAIDLDLIGQPSPLRPGDKLELSGTSEGGLDENSEDDEDEKYPGLLNIGEQGCTYETMLMITGDYRGKVIYVDLDSLKTFFTYEENFLDWYERWLDETIAGYDSAWFGLRRGGDDRELMELYRSAAEESIKIEALEGMLKLPDIGDETVGFLLRHYHESSSEVCRWALQVLAKMRFGQAEPLIRQKLRSQDAADRLLALQFIKWYMPEGDRSFTEELAAMLPLETDEEAFLFLAMILSEAGVDMLLIMLPFFSYPNKNIRIQALYQAGKSPAPVKADYVSKFIEALEDTEARVQLIALQALRGVTDARLLEVFERLLQQHKTDKDYIRTNVRGLLEEFPFRSLEQVEREVPSSLRQVKGMLRKLMEPYLKPRK</sequence>
<organism evidence="3">
    <name type="scientific">Paenibacillus sp. SYP-B3998</name>
    <dbReference type="NCBI Taxonomy" id="2678564"/>
    <lineage>
        <taxon>Bacteria</taxon>
        <taxon>Bacillati</taxon>
        <taxon>Bacillota</taxon>
        <taxon>Bacilli</taxon>
        <taxon>Bacillales</taxon>
        <taxon>Paenibacillaceae</taxon>
        <taxon>Paenibacillus</taxon>
    </lineage>
</organism>
<dbReference type="InterPro" id="IPR018958">
    <property type="entry name" value="Knr4/Smi1-like_dom"/>
</dbReference>
<dbReference type="AlphaFoldDB" id="A0A6G4A4K0"/>
<dbReference type="Pfam" id="PF09346">
    <property type="entry name" value="SMI1_KNR4"/>
    <property type="match status" value="1"/>
</dbReference>
<name>A0A6G4A4K0_9BACL</name>
<dbReference type="SUPFAM" id="SSF48371">
    <property type="entry name" value="ARM repeat"/>
    <property type="match status" value="1"/>
</dbReference>
<dbReference type="InterPro" id="IPR037883">
    <property type="entry name" value="Knr4/Smi1-like_sf"/>
</dbReference>
<dbReference type="InterPro" id="IPR016024">
    <property type="entry name" value="ARM-type_fold"/>
</dbReference>
<dbReference type="EMBL" id="JAAIKC010000017">
    <property type="protein sequence ID" value="NEW09393.1"/>
    <property type="molecule type" value="Genomic_DNA"/>
</dbReference>
<dbReference type="InterPro" id="IPR011989">
    <property type="entry name" value="ARM-like"/>
</dbReference>
<protein>
    <submittedName>
        <fullName evidence="3">SMI1/KNR4 family protein</fullName>
    </submittedName>
</protein>
<reference evidence="3" key="1">
    <citation type="submission" date="2020-02" db="EMBL/GenBank/DDBJ databases">
        <authorList>
            <person name="Shen X.-R."/>
            <person name="Zhang Y.-X."/>
        </authorList>
    </citation>
    <scope>NUCLEOTIDE SEQUENCE</scope>
    <source>
        <strain evidence="3">SYP-B3998</strain>
    </source>
</reference>
<dbReference type="SMART" id="SM00860">
    <property type="entry name" value="SMI1_KNR4"/>
    <property type="match status" value="1"/>
</dbReference>